<accession>A0A0D0CAK6</accession>
<dbReference type="HOGENOM" id="CLU_2849905_0_0_1"/>
<name>A0A0D0CAK6_9AGAR</name>
<sequence length="65" mass="7857">MYDCPEESRLWEDPPWAMIQMRCLNFGRKTGSIETRITFIESNGIRPHEIYPDHKVGRMVRNYRQ</sequence>
<gene>
    <name evidence="1" type="ORF">GYMLUDRAFT_48233</name>
</gene>
<dbReference type="AlphaFoldDB" id="A0A0D0CAK6"/>
<dbReference type="EMBL" id="KN834810">
    <property type="protein sequence ID" value="KIK55032.1"/>
    <property type="molecule type" value="Genomic_DNA"/>
</dbReference>
<organism evidence="1 2">
    <name type="scientific">Collybiopsis luxurians FD-317 M1</name>
    <dbReference type="NCBI Taxonomy" id="944289"/>
    <lineage>
        <taxon>Eukaryota</taxon>
        <taxon>Fungi</taxon>
        <taxon>Dikarya</taxon>
        <taxon>Basidiomycota</taxon>
        <taxon>Agaricomycotina</taxon>
        <taxon>Agaricomycetes</taxon>
        <taxon>Agaricomycetidae</taxon>
        <taxon>Agaricales</taxon>
        <taxon>Marasmiineae</taxon>
        <taxon>Omphalotaceae</taxon>
        <taxon>Collybiopsis</taxon>
        <taxon>Collybiopsis luxurians</taxon>
    </lineage>
</organism>
<proteinExistence type="predicted"/>
<reference evidence="1 2" key="1">
    <citation type="submission" date="2014-04" db="EMBL/GenBank/DDBJ databases">
        <title>Evolutionary Origins and Diversification of the Mycorrhizal Mutualists.</title>
        <authorList>
            <consortium name="DOE Joint Genome Institute"/>
            <consortium name="Mycorrhizal Genomics Consortium"/>
            <person name="Kohler A."/>
            <person name="Kuo A."/>
            <person name="Nagy L.G."/>
            <person name="Floudas D."/>
            <person name="Copeland A."/>
            <person name="Barry K.W."/>
            <person name="Cichocki N."/>
            <person name="Veneault-Fourrey C."/>
            <person name="LaButti K."/>
            <person name="Lindquist E.A."/>
            <person name="Lipzen A."/>
            <person name="Lundell T."/>
            <person name="Morin E."/>
            <person name="Murat C."/>
            <person name="Riley R."/>
            <person name="Ohm R."/>
            <person name="Sun H."/>
            <person name="Tunlid A."/>
            <person name="Henrissat B."/>
            <person name="Grigoriev I.V."/>
            <person name="Hibbett D.S."/>
            <person name="Martin F."/>
        </authorList>
    </citation>
    <scope>NUCLEOTIDE SEQUENCE [LARGE SCALE GENOMIC DNA]</scope>
    <source>
        <strain evidence="1 2">FD-317 M1</strain>
    </source>
</reference>
<dbReference type="Proteomes" id="UP000053593">
    <property type="component" value="Unassembled WGS sequence"/>
</dbReference>
<protein>
    <submittedName>
        <fullName evidence="1">Uncharacterized protein</fullName>
    </submittedName>
</protein>
<keyword evidence="2" id="KW-1185">Reference proteome</keyword>
<evidence type="ECO:0000313" key="1">
    <source>
        <dbReference type="EMBL" id="KIK55032.1"/>
    </source>
</evidence>
<evidence type="ECO:0000313" key="2">
    <source>
        <dbReference type="Proteomes" id="UP000053593"/>
    </source>
</evidence>